<organism evidence="1">
    <name type="scientific">anaerobic digester metagenome</name>
    <dbReference type="NCBI Taxonomy" id="1263854"/>
    <lineage>
        <taxon>unclassified sequences</taxon>
        <taxon>metagenomes</taxon>
        <taxon>ecological metagenomes</taxon>
    </lineage>
</organism>
<dbReference type="AlphaFoldDB" id="A0A485LVJ5"/>
<dbReference type="EMBL" id="CAADRN010000075">
    <property type="protein sequence ID" value="VFU12307.1"/>
    <property type="molecule type" value="Genomic_DNA"/>
</dbReference>
<sequence>MTVGVQVKQTLAELKGIQATLKTFAQSGGNKEANALLLKNARRVALVIEKMEKRLGTLEFEEPQYKGF</sequence>
<dbReference type="Pfam" id="PF07870">
    <property type="entry name" value="DUF1657"/>
    <property type="match status" value="1"/>
</dbReference>
<reference evidence="1" key="1">
    <citation type="submission" date="2019-03" db="EMBL/GenBank/DDBJ databases">
        <authorList>
            <person name="Hao L."/>
        </authorList>
    </citation>
    <scope>NUCLEOTIDE SEQUENCE</scope>
</reference>
<name>A0A485LVJ5_9ZZZZ</name>
<proteinExistence type="predicted"/>
<accession>A0A485LVJ5</accession>
<dbReference type="InterPro" id="IPR012452">
    <property type="entry name" value="DUF1657"/>
</dbReference>
<evidence type="ECO:0000313" key="1">
    <source>
        <dbReference type="EMBL" id="VFU12307.1"/>
    </source>
</evidence>
<evidence type="ECO:0008006" key="2">
    <source>
        <dbReference type="Google" id="ProtNLM"/>
    </source>
</evidence>
<protein>
    <recommendedName>
        <fullName evidence="2">DUF1657 domain-containing protein</fullName>
    </recommendedName>
</protein>
<gene>
    <name evidence="1" type="ORF">SCFA_1660007</name>
</gene>